<evidence type="ECO:0000256" key="6">
    <source>
        <dbReference type="SAM" id="Coils"/>
    </source>
</evidence>
<dbReference type="GO" id="GO:0000390">
    <property type="term" value="P:spliceosomal complex disassembly"/>
    <property type="evidence" value="ECO:0007669"/>
    <property type="project" value="TreeGrafter"/>
</dbReference>
<feature type="compositionally biased region" description="Low complexity" evidence="7">
    <location>
        <begin position="347"/>
        <end position="356"/>
    </location>
</feature>
<dbReference type="Pfam" id="PF00226">
    <property type="entry name" value="DnaJ"/>
    <property type="match status" value="1"/>
</dbReference>
<feature type="region of interest" description="Disordered" evidence="7">
    <location>
        <begin position="95"/>
        <end position="127"/>
    </location>
</feature>
<evidence type="ECO:0000256" key="5">
    <source>
        <dbReference type="ARBA" id="ARBA00023242"/>
    </source>
</evidence>
<protein>
    <submittedName>
        <fullName evidence="9">DnaJ domain, conserved site</fullName>
    </submittedName>
</protein>
<keyword evidence="6" id="KW-0175">Coiled coil</keyword>
<name>A0A1W5D5F2_9LECA</name>
<evidence type="ECO:0000256" key="7">
    <source>
        <dbReference type="SAM" id="MobiDB-lite"/>
    </source>
</evidence>
<dbReference type="PROSITE" id="PS00636">
    <property type="entry name" value="DNAJ_1"/>
    <property type="match status" value="1"/>
</dbReference>
<evidence type="ECO:0000313" key="9">
    <source>
        <dbReference type="EMBL" id="SLM38285.1"/>
    </source>
</evidence>
<sequence length="408" mass="45538">MPSDEQRDLKHYATSDTDFYTLLGVTFGTSKRDIDRAWRKTALKYHPDKVGADPVAKENFHLASIGYEILSDPAVKVLYDNARTARLQKQRQNELFEGKRRQMKEDLEMREKGVKRGRDEEEGDQEKLEREIRRLAEDGKRRRREREELLRKEMRDEEEPIARDGVDGGVAEKITSHSKEPAKEQSGVAEIDRTVKIRWPREGSGLSLRKDRLASLFSVFGKVENAFLLKDKKQRIGDKKEKKVMATGVIVYTSVIGAHAAVEDVKKQKGAEWAIIESVYWAANKEPEFMNRDTHTEDATLSSAPSTPARSGGKSTDPAAFLNMGPGTSTPLQSSHAKSDGLRKVPSFASFSSAASNTPKGSPVGKALGANSPSLEEITMIRLKNAEKRRLAAEIQRQDEEAAAASEA</sequence>
<dbReference type="InterPro" id="IPR036869">
    <property type="entry name" value="J_dom_sf"/>
</dbReference>
<dbReference type="GO" id="GO:0005737">
    <property type="term" value="C:cytoplasm"/>
    <property type="evidence" value="ECO:0007669"/>
    <property type="project" value="UniProtKB-SubCell"/>
</dbReference>
<keyword evidence="4" id="KW-0143">Chaperone</keyword>
<accession>A0A1W5D5F2</accession>
<keyword evidence="5" id="KW-0539">Nucleus</keyword>
<dbReference type="SMART" id="SM00271">
    <property type="entry name" value="DnaJ"/>
    <property type="match status" value="1"/>
</dbReference>
<dbReference type="Gene3D" id="1.10.287.110">
    <property type="entry name" value="DnaJ domain"/>
    <property type="match status" value="1"/>
</dbReference>
<feature type="region of interest" description="Disordered" evidence="7">
    <location>
        <begin position="296"/>
        <end position="373"/>
    </location>
</feature>
<dbReference type="PROSITE" id="PS50076">
    <property type="entry name" value="DNAJ_2"/>
    <property type="match status" value="1"/>
</dbReference>
<dbReference type="InterPro" id="IPR018253">
    <property type="entry name" value="DnaJ_domain_CS"/>
</dbReference>
<dbReference type="EMBL" id="FWEW01002370">
    <property type="protein sequence ID" value="SLM38285.1"/>
    <property type="molecule type" value="Genomic_DNA"/>
</dbReference>
<reference evidence="10" key="1">
    <citation type="submission" date="2017-03" db="EMBL/GenBank/DDBJ databases">
        <authorList>
            <person name="Sharma R."/>
            <person name="Thines M."/>
        </authorList>
    </citation>
    <scope>NUCLEOTIDE SEQUENCE [LARGE SCALE GENOMIC DNA]</scope>
</reference>
<evidence type="ECO:0000256" key="2">
    <source>
        <dbReference type="ARBA" id="ARBA00004496"/>
    </source>
</evidence>
<evidence type="ECO:0000259" key="8">
    <source>
        <dbReference type="PROSITE" id="PS50076"/>
    </source>
</evidence>
<dbReference type="Proteomes" id="UP000192927">
    <property type="component" value="Unassembled WGS sequence"/>
</dbReference>
<feature type="compositionally biased region" description="Polar residues" evidence="7">
    <location>
        <begin position="299"/>
        <end position="309"/>
    </location>
</feature>
<dbReference type="PANTHER" id="PTHR44313:SF1">
    <property type="entry name" value="DNAJ HOMOLOG SUBFAMILY C MEMBER 17"/>
    <property type="match status" value="1"/>
</dbReference>
<dbReference type="CDD" id="cd06257">
    <property type="entry name" value="DnaJ"/>
    <property type="match status" value="1"/>
</dbReference>
<evidence type="ECO:0000256" key="4">
    <source>
        <dbReference type="ARBA" id="ARBA00023186"/>
    </source>
</evidence>
<keyword evidence="3" id="KW-0963">Cytoplasm</keyword>
<dbReference type="GO" id="GO:0005681">
    <property type="term" value="C:spliceosomal complex"/>
    <property type="evidence" value="ECO:0007669"/>
    <property type="project" value="TreeGrafter"/>
</dbReference>
<comment type="subcellular location">
    <subcellularLocation>
        <location evidence="2">Cytoplasm</location>
    </subcellularLocation>
    <subcellularLocation>
        <location evidence="1">Nucleus</location>
    </subcellularLocation>
</comment>
<organism evidence="9 10">
    <name type="scientific">Lasallia pustulata</name>
    <dbReference type="NCBI Taxonomy" id="136370"/>
    <lineage>
        <taxon>Eukaryota</taxon>
        <taxon>Fungi</taxon>
        <taxon>Dikarya</taxon>
        <taxon>Ascomycota</taxon>
        <taxon>Pezizomycotina</taxon>
        <taxon>Lecanoromycetes</taxon>
        <taxon>OSLEUM clade</taxon>
        <taxon>Umbilicariomycetidae</taxon>
        <taxon>Umbilicariales</taxon>
        <taxon>Umbilicariaceae</taxon>
        <taxon>Lasallia</taxon>
    </lineage>
</organism>
<feature type="compositionally biased region" description="Polar residues" evidence="7">
    <location>
        <begin position="326"/>
        <end position="336"/>
    </location>
</feature>
<keyword evidence="10" id="KW-1185">Reference proteome</keyword>
<dbReference type="InterPro" id="IPR001623">
    <property type="entry name" value="DnaJ_domain"/>
</dbReference>
<evidence type="ECO:0000256" key="3">
    <source>
        <dbReference type="ARBA" id="ARBA00022490"/>
    </source>
</evidence>
<feature type="domain" description="J" evidence="8">
    <location>
        <begin position="18"/>
        <end position="83"/>
    </location>
</feature>
<dbReference type="PRINTS" id="PR00625">
    <property type="entry name" value="JDOMAIN"/>
</dbReference>
<feature type="coiled-coil region" evidence="6">
    <location>
        <begin position="381"/>
        <end position="408"/>
    </location>
</feature>
<dbReference type="InterPro" id="IPR052094">
    <property type="entry name" value="Pre-mRNA-splicing_ERAD"/>
</dbReference>
<evidence type="ECO:0000256" key="1">
    <source>
        <dbReference type="ARBA" id="ARBA00004123"/>
    </source>
</evidence>
<dbReference type="PANTHER" id="PTHR44313">
    <property type="entry name" value="DNAJ HOMOLOG SUBFAMILY C MEMBER 17"/>
    <property type="match status" value="1"/>
</dbReference>
<dbReference type="AlphaFoldDB" id="A0A1W5D5F2"/>
<proteinExistence type="predicted"/>
<evidence type="ECO:0000313" key="10">
    <source>
        <dbReference type="Proteomes" id="UP000192927"/>
    </source>
</evidence>
<dbReference type="SUPFAM" id="SSF46565">
    <property type="entry name" value="Chaperone J-domain"/>
    <property type="match status" value="1"/>
</dbReference>